<evidence type="ECO:0000256" key="1">
    <source>
        <dbReference type="SAM" id="MobiDB-lite"/>
    </source>
</evidence>
<feature type="region of interest" description="Disordered" evidence="1">
    <location>
        <begin position="162"/>
        <end position="191"/>
    </location>
</feature>
<accession>A0ABD3H1J4</accession>
<keyword evidence="3" id="KW-1185">Reference proteome</keyword>
<sequence>MRFIFVTFRFDVFCQLVGNRPRLQFMEEAVAEDINQEDSNDDRDLDPAASTIHTVSIIQDSNDQGSLGEALQQVNTGEHEEDGPLALVLHHSRSLDSSHFEGIPPVAPFQSPEQSVQDNAPVSPRETPEGPVLEGRIIQPPVLTTDQNEDGISSVQQDVQAVINASGDNEPNTDTRHKKKVKNRPRKKIQK</sequence>
<comment type="caution">
    <text evidence="2">The sequence shown here is derived from an EMBL/GenBank/DDBJ whole genome shotgun (WGS) entry which is preliminary data.</text>
</comment>
<dbReference type="AlphaFoldDB" id="A0ABD3H1J4"/>
<feature type="compositionally biased region" description="Basic residues" evidence="1">
    <location>
        <begin position="176"/>
        <end position="191"/>
    </location>
</feature>
<protein>
    <submittedName>
        <fullName evidence="2">Uncharacterized protein</fullName>
    </submittedName>
</protein>
<feature type="region of interest" description="Disordered" evidence="1">
    <location>
        <begin position="98"/>
        <end position="135"/>
    </location>
</feature>
<reference evidence="2 3" key="1">
    <citation type="submission" date="2024-09" db="EMBL/GenBank/DDBJ databases">
        <title>Chromosome-scale assembly of Riccia sorocarpa.</title>
        <authorList>
            <person name="Paukszto L."/>
        </authorList>
    </citation>
    <scope>NUCLEOTIDE SEQUENCE [LARGE SCALE GENOMIC DNA]</scope>
    <source>
        <strain evidence="2">LP-2024</strain>
        <tissue evidence="2">Aerial parts of the thallus</tissue>
    </source>
</reference>
<gene>
    <name evidence="2" type="ORF">R1sor_003140</name>
</gene>
<organism evidence="2 3">
    <name type="scientific">Riccia sorocarpa</name>
    <dbReference type="NCBI Taxonomy" id="122646"/>
    <lineage>
        <taxon>Eukaryota</taxon>
        <taxon>Viridiplantae</taxon>
        <taxon>Streptophyta</taxon>
        <taxon>Embryophyta</taxon>
        <taxon>Marchantiophyta</taxon>
        <taxon>Marchantiopsida</taxon>
        <taxon>Marchantiidae</taxon>
        <taxon>Marchantiales</taxon>
        <taxon>Ricciaceae</taxon>
        <taxon>Riccia</taxon>
    </lineage>
</organism>
<proteinExistence type="predicted"/>
<evidence type="ECO:0000313" key="2">
    <source>
        <dbReference type="EMBL" id="KAL3685118.1"/>
    </source>
</evidence>
<dbReference type="Proteomes" id="UP001633002">
    <property type="component" value="Unassembled WGS sequence"/>
</dbReference>
<feature type="compositionally biased region" description="Polar residues" evidence="1">
    <location>
        <begin position="111"/>
        <end position="120"/>
    </location>
</feature>
<evidence type="ECO:0000313" key="3">
    <source>
        <dbReference type="Proteomes" id="UP001633002"/>
    </source>
</evidence>
<dbReference type="EMBL" id="JBJQOH010000006">
    <property type="protein sequence ID" value="KAL3685118.1"/>
    <property type="molecule type" value="Genomic_DNA"/>
</dbReference>
<name>A0ABD3H1J4_9MARC</name>